<name>A0A1M6EHJ2_9BACT</name>
<protein>
    <recommendedName>
        <fullName evidence="3">DUF481 domain-containing protein</fullName>
    </recommendedName>
</protein>
<sequence length="430" mass="49921">MKKSILVVFIFYILQISSGFSEMNAQVAEVDTTVWNSSGEDLKAPLIYLDCRRCDFDLIRTDMTFVNYVRDPELADIHVFVTDEETGGGSREYQFSFIGKRNFEGQEHTLKHIIDRDATLDERRNALKKYVKMGIVSFILKTPLGTQFNIEYEGSGANQSLQEVSDPWNNWVLEAYIGRVSFDLESNQSELNSRWGIFADRVTDEWKLRIRPYFNYGRIKIQTTENEDPVISEQRRHGLDSYAIKSLNDHWSAGIFGDYLTHNGRNIRHEIMLSPGIEYSIFPYEVATRRSITFSYQIGYGYVDYFEETIYNKTTENLFNHKIEGRINIQQPWGNIETGLEGSHYLHDFARRRIEFYGQTSVRLFEGFSLTFQAEYDVIQDQLSLPKGEASLEEVLLKQRELATDFSFSTSIAVTYTFGSQYANIVNTRF</sequence>
<dbReference type="EMBL" id="FQZE01000007">
    <property type="protein sequence ID" value="SHI84967.1"/>
    <property type="molecule type" value="Genomic_DNA"/>
</dbReference>
<dbReference type="AlphaFoldDB" id="A0A1M6EHJ2"/>
<evidence type="ECO:0000313" key="2">
    <source>
        <dbReference type="Proteomes" id="UP000184050"/>
    </source>
</evidence>
<dbReference type="RefSeq" id="WP_073167112.1">
    <property type="nucleotide sequence ID" value="NZ_FQZE01000007.1"/>
</dbReference>
<gene>
    <name evidence="1" type="ORF">SAMN05444280_1071</name>
</gene>
<dbReference type="STRING" id="1168035.SAMN05444280_1071"/>
<dbReference type="Proteomes" id="UP000184050">
    <property type="component" value="Unassembled WGS sequence"/>
</dbReference>
<organism evidence="1 2">
    <name type="scientific">Tangfeifania diversioriginum</name>
    <dbReference type="NCBI Taxonomy" id="1168035"/>
    <lineage>
        <taxon>Bacteria</taxon>
        <taxon>Pseudomonadati</taxon>
        <taxon>Bacteroidota</taxon>
        <taxon>Bacteroidia</taxon>
        <taxon>Marinilabiliales</taxon>
        <taxon>Prolixibacteraceae</taxon>
        <taxon>Tangfeifania</taxon>
    </lineage>
</organism>
<evidence type="ECO:0000313" key="1">
    <source>
        <dbReference type="EMBL" id="SHI84967.1"/>
    </source>
</evidence>
<proteinExistence type="predicted"/>
<dbReference type="OrthoDB" id="1489343at2"/>
<accession>A0A1M6EHJ2</accession>
<evidence type="ECO:0008006" key="3">
    <source>
        <dbReference type="Google" id="ProtNLM"/>
    </source>
</evidence>
<keyword evidence="2" id="KW-1185">Reference proteome</keyword>
<reference evidence="1 2" key="1">
    <citation type="submission" date="2016-11" db="EMBL/GenBank/DDBJ databases">
        <authorList>
            <person name="Jaros S."/>
            <person name="Januszkiewicz K."/>
            <person name="Wedrychowicz H."/>
        </authorList>
    </citation>
    <scope>NUCLEOTIDE SEQUENCE [LARGE SCALE GENOMIC DNA]</scope>
    <source>
        <strain evidence="1 2">DSM 27063</strain>
    </source>
</reference>